<dbReference type="OrthoDB" id="9805408at2"/>
<name>A0A1Y0HGS0_9BACT</name>
<gene>
    <name evidence="8" type="primary">dapF</name>
    <name evidence="10" type="ORF">Sdiek1_0105</name>
</gene>
<evidence type="ECO:0000256" key="3">
    <source>
        <dbReference type="ARBA" id="ARBA00013080"/>
    </source>
</evidence>
<dbReference type="NCBIfam" id="TIGR00652">
    <property type="entry name" value="DapF"/>
    <property type="match status" value="1"/>
</dbReference>
<comment type="subunit">
    <text evidence="8">Homodimer.</text>
</comment>
<comment type="similarity">
    <text evidence="2 8">Belongs to the diaminopimelate epimerase family.</text>
</comment>
<evidence type="ECO:0000256" key="1">
    <source>
        <dbReference type="ARBA" id="ARBA00005196"/>
    </source>
</evidence>
<evidence type="ECO:0000256" key="6">
    <source>
        <dbReference type="ARBA" id="ARBA00023235"/>
    </source>
</evidence>
<comment type="caution">
    <text evidence="8">Lacks conserved residue(s) required for the propagation of feature annotation.</text>
</comment>
<comment type="catalytic activity">
    <reaction evidence="7 8">
        <text>(2S,6S)-2,6-diaminopimelate = meso-2,6-diaminopimelate</text>
        <dbReference type="Rhea" id="RHEA:15393"/>
        <dbReference type="ChEBI" id="CHEBI:57609"/>
        <dbReference type="ChEBI" id="CHEBI:57791"/>
        <dbReference type="EC" id="5.1.1.7"/>
    </reaction>
</comment>
<evidence type="ECO:0000256" key="2">
    <source>
        <dbReference type="ARBA" id="ARBA00010219"/>
    </source>
</evidence>
<feature type="binding site" evidence="8">
    <location>
        <begin position="181"/>
        <end position="182"/>
    </location>
    <ligand>
        <name>substrate</name>
    </ligand>
</feature>
<dbReference type="PROSITE" id="PS01326">
    <property type="entry name" value="DAP_EPIMERASE"/>
    <property type="match status" value="1"/>
</dbReference>
<dbReference type="PANTHER" id="PTHR31689:SF0">
    <property type="entry name" value="DIAMINOPIMELATE EPIMERASE"/>
    <property type="match status" value="1"/>
</dbReference>
<feature type="site" description="Could be important to modulate the pK values of the two catalytic cysteine residues" evidence="8">
    <location>
        <position position="181"/>
    </location>
</feature>
<dbReference type="EMBL" id="CP021416">
    <property type="protein sequence ID" value="ARU47289.1"/>
    <property type="molecule type" value="Genomic_DNA"/>
</dbReference>
<keyword evidence="11" id="KW-1185">Reference proteome</keyword>
<evidence type="ECO:0000256" key="5">
    <source>
        <dbReference type="ARBA" id="ARBA00023154"/>
    </source>
</evidence>
<sequence>MQIAKYNANGNDFIIFHTFVEVDRSRLAQQLCDRQKGVGADGLIILLPHSEYDFKWQFYNNDGSVASMCGNGTRACAHYAFTNQLAGASMRFLTGAGVITSLVENDVVETELTTPQVLSESFDENGLTWHFCDTGVPHLVTFVDDTACFDKVIARQMRYKYNANVNYAMLRENTLHVRTYERGVEDETLACGTGMAACFYSAYRQKLIGTSAKVYPISGEELNLRIENQRLFFKGRVQKVFETVLEL</sequence>
<feature type="binding site" evidence="8">
    <location>
        <position position="11"/>
    </location>
    <ligand>
        <name>substrate</name>
    </ligand>
</feature>
<feature type="active site" description="Proton donor" evidence="8">
    <location>
        <position position="69"/>
    </location>
</feature>
<dbReference type="InterPro" id="IPR018510">
    <property type="entry name" value="DAP_epimerase_AS"/>
</dbReference>
<keyword evidence="6 8" id="KW-0413">Isomerase</keyword>
<dbReference type="GO" id="GO:0008837">
    <property type="term" value="F:diaminopimelate epimerase activity"/>
    <property type="evidence" value="ECO:0007669"/>
    <property type="project" value="UniProtKB-UniRule"/>
</dbReference>
<feature type="binding site" evidence="8">
    <location>
        <begin position="192"/>
        <end position="193"/>
    </location>
    <ligand>
        <name>substrate</name>
    </ligand>
</feature>
<organism evidence="10 11">
    <name type="scientific">Sulfurospirillum diekertiae</name>
    <dbReference type="NCBI Taxonomy" id="1854492"/>
    <lineage>
        <taxon>Bacteria</taxon>
        <taxon>Pseudomonadati</taxon>
        <taxon>Campylobacterota</taxon>
        <taxon>Epsilonproteobacteria</taxon>
        <taxon>Campylobacterales</taxon>
        <taxon>Sulfurospirillaceae</taxon>
        <taxon>Sulfurospirillum</taxon>
    </lineage>
</organism>
<dbReference type="Gene3D" id="3.10.310.10">
    <property type="entry name" value="Diaminopimelate Epimerase, Chain A, domain 1"/>
    <property type="match status" value="2"/>
</dbReference>
<proteinExistence type="inferred from homology"/>
<dbReference type="PANTHER" id="PTHR31689">
    <property type="entry name" value="DIAMINOPIMELATE EPIMERASE, CHLOROPLASTIC"/>
    <property type="match status" value="1"/>
</dbReference>
<dbReference type="HAMAP" id="MF_00197">
    <property type="entry name" value="DAP_epimerase"/>
    <property type="match status" value="1"/>
</dbReference>
<feature type="binding site" evidence="8">
    <location>
        <position position="164"/>
    </location>
    <ligand>
        <name>substrate</name>
    </ligand>
</feature>
<feature type="active site" description="Proton acceptor" evidence="8">
    <location>
        <position position="191"/>
    </location>
</feature>
<dbReference type="RefSeq" id="WP_087437410.1">
    <property type="nucleotide sequence ID" value="NZ_CP021416.1"/>
</dbReference>
<dbReference type="SUPFAM" id="SSF54506">
    <property type="entry name" value="Diaminopimelate epimerase-like"/>
    <property type="match status" value="2"/>
</dbReference>
<dbReference type="GO" id="GO:0005829">
    <property type="term" value="C:cytosol"/>
    <property type="evidence" value="ECO:0007669"/>
    <property type="project" value="TreeGrafter"/>
</dbReference>
<feature type="site" description="Could be important to modulate the pK values of the two catalytic cysteine residues" evidence="8">
    <location>
        <position position="138"/>
    </location>
</feature>
<feature type="binding site" evidence="8">
    <location>
        <position position="60"/>
    </location>
    <ligand>
        <name>substrate</name>
    </ligand>
</feature>
<comment type="subcellular location">
    <subcellularLocation>
        <location evidence="8">Cytoplasm</location>
    </subcellularLocation>
</comment>
<accession>A0A1Y0HGS0</accession>
<dbReference type="KEGG" id="suls:Sdiek1_0105"/>
<dbReference type="Pfam" id="PF01678">
    <property type="entry name" value="DAP_epimerase"/>
    <property type="match status" value="2"/>
</dbReference>
<evidence type="ECO:0000256" key="9">
    <source>
        <dbReference type="PROSITE-ProRule" id="PRU10125"/>
    </source>
</evidence>
<keyword evidence="5 8" id="KW-0457">Lysine biosynthesis</keyword>
<comment type="pathway">
    <text evidence="1 8">Amino-acid biosynthesis; L-lysine biosynthesis via DAP pathway; DL-2,6-diaminopimelate from LL-2,6-diaminopimelate: step 1/1.</text>
</comment>
<keyword evidence="8" id="KW-0963">Cytoplasm</keyword>
<dbReference type="EC" id="5.1.1.7" evidence="3 8"/>
<reference evidence="11" key="1">
    <citation type="submission" date="2017-05" db="EMBL/GenBank/DDBJ databases">
        <title>Dechlorination kinetics govern the competition between two new strains of the genus Sulfurospirillum.</title>
        <authorList>
            <person name="Buttet G.F."/>
            <person name="Murray A.M."/>
            <person name="Goris T."/>
            <person name="Burion M."/>
            <person name="Lin B."/>
            <person name="Rolle M."/>
            <person name="Maillard J."/>
        </authorList>
    </citation>
    <scope>NUCLEOTIDE SEQUENCE [LARGE SCALE GENOMIC DNA]</scope>
    <source>
        <strain evidence="11">SL2-1</strain>
    </source>
</reference>
<evidence type="ECO:0000256" key="7">
    <source>
        <dbReference type="ARBA" id="ARBA00051712"/>
    </source>
</evidence>
<dbReference type="UniPathway" id="UPA00034">
    <property type="reaction ID" value="UER00025"/>
</dbReference>
<evidence type="ECO:0000313" key="11">
    <source>
        <dbReference type="Proteomes" id="UP000196005"/>
    </source>
</evidence>
<dbReference type="Proteomes" id="UP000196005">
    <property type="component" value="Chromosome"/>
</dbReference>
<evidence type="ECO:0000256" key="8">
    <source>
        <dbReference type="HAMAP-Rule" id="MF_00197"/>
    </source>
</evidence>
<dbReference type="AlphaFoldDB" id="A0A1Y0HGS0"/>
<feature type="binding site" evidence="8">
    <location>
        <begin position="70"/>
        <end position="71"/>
    </location>
    <ligand>
        <name>substrate</name>
    </ligand>
</feature>
<keyword evidence="4 8" id="KW-0028">Amino-acid biosynthesis</keyword>
<protein>
    <recommendedName>
        <fullName evidence="3 8">Diaminopimelate epimerase</fullName>
        <shortName evidence="8">DAP epimerase</shortName>
        <ecNumber evidence="3 8">5.1.1.7</ecNumber>
    </recommendedName>
    <alternativeName>
        <fullName evidence="8">PLP-independent amino acid racemase</fullName>
    </alternativeName>
</protein>
<evidence type="ECO:0000256" key="4">
    <source>
        <dbReference type="ARBA" id="ARBA00022605"/>
    </source>
</evidence>
<evidence type="ECO:0000313" key="10">
    <source>
        <dbReference type="EMBL" id="ARU47289.1"/>
    </source>
</evidence>
<feature type="active site" evidence="9">
    <location>
        <position position="69"/>
    </location>
</feature>
<dbReference type="GO" id="GO:0009089">
    <property type="term" value="P:lysine biosynthetic process via diaminopimelate"/>
    <property type="evidence" value="ECO:0007669"/>
    <property type="project" value="UniProtKB-UniRule"/>
</dbReference>
<comment type="function">
    <text evidence="8">Catalyzes the stereoinversion of LL-2,6-diaminopimelate (L,L-DAP) to meso-diaminopimelate (meso-DAP), a precursor of L-lysine and an essential component of the bacterial peptidoglycan.</text>
</comment>
<dbReference type="InterPro" id="IPR001653">
    <property type="entry name" value="DAP_epimerase_DapF"/>
</dbReference>